<keyword evidence="6 11" id="KW-0812">Transmembrane</keyword>
<feature type="transmembrane region" description="Helical" evidence="11">
    <location>
        <begin position="176"/>
        <end position="194"/>
    </location>
</feature>
<keyword evidence="5 13" id="KW-0808">Transferase</keyword>
<dbReference type="AlphaFoldDB" id="A0A448NVC9"/>
<feature type="domain" description="ArnT-like N-terminal" evidence="12">
    <location>
        <begin position="35"/>
        <end position="192"/>
    </location>
</feature>
<evidence type="ECO:0000256" key="7">
    <source>
        <dbReference type="ARBA" id="ARBA00022989"/>
    </source>
</evidence>
<evidence type="ECO:0000256" key="10">
    <source>
        <dbReference type="ARBA" id="ARBA00093644"/>
    </source>
</evidence>
<evidence type="ECO:0000256" key="5">
    <source>
        <dbReference type="ARBA" id="ARBA00022679"/>
    </source>
</evidence>
<evidence type="ECO:0000259" key="12">
    <source>
        <dbReference type="Pfam" id="PF02366"/>
    </source>
</evidence>
<evidence type="ECO:0000256" key="6">
    <source>
        <dbReference type="ARBA" id="ARBA00022692"/>
    </source>
</evidence>
<dbReference type="STRING" id="1122997.GCA_000425285_02337"/>
<accession>A0A448NVC9</accession>
<dbReference type="InterPro" id="IPR003342">
    <property type="entry name" value="ArnT-like_N"/>
</dbReference>
<dbReference type="GO" id="GO:0006493">
    <property type="term" value="P:protein O-linked glycosylation"/>
    <property type="evidence" value="ECO:0007669"/>
    <property type="project" value="InterPro"/>
</dbReference>
<dbReference type="Proteomes" id="UP000277858">
    <property type="component" value="Chromosome"/>
</dbReference>
<feature type="transmembrane region" description="Helical" evidence="11">
    <location>
        <begin position="489"/>
        <end position="511"/>
    </location>
</feature>
<keyword evidence="7 11" id="KW-1133">Transmembrane helix</keyword>
<dbReference type="GO" id="GO:0000030">
    <property type="term" value="F:mannosyltransferase activity"/>
    <property type="evidence" value="ECO:0007669"/>
    <property type="project" value="InterPro"/>
</dbReference>
<evidence type="ECO:0000256" key="11">
    <source>
        <dbReference type="SAM" id="Phobius"/>
    </source>
</evidence>
<feature type="transmembrane region" description="Helical" evidence="11">
    <location>
        <begin position="407"/>
        <end position="424"/>
    </location>
</feature>
<comment type="subcellular location">
    <subcellularLocation>
        <location evidence="1">Endomembrane system</location>
        <topology evidence="1">Multi-pass membrane protein</topology>
    </subcellularLocation>
</comment>
<evidence type="ECO:0000256" key="8">
    <source>
        <dbReference type="ARBA" id="ARBA00023136"/>
    </source>
</evidence>
<gene>
    <name evidence="13" type="ORF">NCTC13652_00056</name>
</gene>
<dbReference type="InterPro" id="IPR027005">
    <property type="entry name" value="PMT-like"/>
</dbReference>
<dbReference type="UniPathway" id="UPA00378"/>
<comment type="pathway">
    <text evidence="2">Protein modification; protein glycosylation.</text>
</comment>
<evidence type="ECO:0000256" key="1">
    <source>
        <dbReference type="ARBA" id="ARBA00004127"/>
    </source>
</evidence>
<dbReference type="EMBL" id="LR134473">
    <property type="protein sequence ID" value="VEI01905.1"/>
    <property type="molecule type" value="Genomic_DNA"/>
</dbReference>
<feature type="transmembrane region" description="Helical" evidence="11">
    <location>
        <begin position="152"/>
        <end position="170"/>
    </location>
</feature>
<keyword evidence="14" id="KW-1185">Reference proteome</keyword>
<feature type="transmembrane region" description="Helical" evidence="11">
    <location>
        <begin position="283"/>
        <end position="302"/>
    </location>
</feature>
<proteinExistence type="inferred from homology"/>
<evidence type="ECO:0000256" key="3">
    <source>
        <dbReference type="ARBA" id="ARBA00007222"/>
    </source>
</evidence>
<protein>
    <recommendedName>
        <fullName evidence="9">Polyprenol-phosphate-mannose--protein mannosyltransferase</fullName>
    </recommendedName>
    <alternativeName>
        <fullName evidence="10">Protein O-mannosyltransferase</fullName>
    </alternativeName>
</protein>
<feature type="transmembrane region" description="Helical" evidence="11">
    <location>
        <begin position="431"/>
        <end position="448"/>
    </location>
</feature>
<feature type="transmembrane region" description="Helical" evidence="11">
    <location>
        <begin position="27"/>
        <end position="46"/>
    </location>
</feature>
<reference evidence="13 14" key="1">
    <citation type="submission" date="2018-12" db="EMBL/GenBank/DDBJ databases">
        <authorList>
            <consortium name="Pathogen Informatics"/>
        </authorList>
    </citation>
    <scope>NUCLEOTIDE SEQUENCE [LARGE SCALE GENOMIC DNA]</scope>
    <source>
        <strain evidence="13 14">NCTC13652</strain>
    </source>
</reference>
<organism evidence="13 14">
    <name type="scientific">Acidipropionibacterium jensenii</name>
    <dbReference type="NCBI Taxonomy" id="1749"/>
    <lineage>
        <taxon>Bacteria</taxon>
        <taxon>Bacillati</taxon>
        <taxon>Actinomycetota</taxon>
        <taxon>Actinomycetes</taxon>
        <taxon>Propionibacteriales</taxon>
        <taxon>Propionibacteriaceae</taxon>
        <taxon>Acidipropionibacterium</taxon>
    </lineage>
</organism>
<evidence type="ECO:0000256" key="9">
    <source>
        <dbReference type="ARBA" id="ARBA00093617"/>
    </source>
</evidence>
<evidence type="ECO:0000256" key="4">
    <source>
        <dbReference type="ARBA" id="ARBA00022676"/>
    </source>
</evidence>
<evidence type="ECO:0000313" key="13">
    <source>
        <dbReference type="EMBL" id="VEI01905.1"/>
    </source>
</evidence>
<dbReference type="PANTHER" id="PTHR10050">
    <property type="entry name" value="DOLICHYL-PHOSPHATE-MANNOSE--PROTEIN MANNOSYLTRANSFERASE"/>
    <property type="match status" value="1"/>
</dbReference>
<dbReference type="Pfam" id="PF02366">
    <property type="entry name" value="PMT"/>
    <property type="match status" value="1"/>
</dbReference>
<keyword evidence="4" id="KW-0328">Glycosyltransferase</keyword>
<feature type="transmembrane region" description="Helical" evidence="11">
    <location>
        <begin position="124"/>
        <end position="145"/>
    </location>
</feature>
<dbReference type="PANTHER" id="PTHR10050:SF46">
    <property type="entry name" value="PROTEIN O-MANNOSYL-TRANSFERASE 2"/>
    <property type="match status" value="1"/>
</dbReference>
<name>A0A448NVC9_9ACTN</name>
<feature type="transmembrane region" description="Helical" evidence="11">
    <location>
        <begin position="230"/>
        <end position="262"/>
    </location>
</feature>
<sequence>MGRVSARIRRPSSTLDRLDDGRMSDCFASWVVTAVITALALVLRMHNVSFPRTLVFDETYYPKDAWTMLHLGYEGTWPDAKTANPDIVAGQTSIWNAQAEFVVHPPLGKWLIAAGEQMFGMNSFGWRFMSVIFGSLMILMTIRLARRLARSTLVGAIAGILLSLDGLSFVMSRIGLLDIFQAFFLVAGVAAVAADRDWFRHRLADHLRAAGLPNLAGGYGPALWFRPWRIAAGLMFGCAIAVKWNSMFVLASMGIISLCWDWSARRLAGARRLAWWSLIRDGLPAFVQLVVLAGAVYLASWARWLQVYPRMQFGAGWTGPVPDPRVERLVGRPLAALWEYHRQIYDFHTGSYMMNQTHVYSANPSGWLIVQRPIGIDAQNNISPGTQGCQAVGDSCLRVISAVGTPLLWWMALIALAAGVVWWIFGRDWRFTLPVVAMASTWIPWFRYADRPLFFFYAICIIPFTVVILAIWLGQILGPAENTRRRRTGAAIVGAAVALVAANFAFIYPILTDQLMTRQAWLARMWLRSWI</sequence>
<dbReference type="GO" id="GO:0012505">
    <property type="term" value="C:endomembrane system"/>
    <property type="evidence" value="ECO:0007669"/>
    <property type="project" value="UniProtKB-SubCell"/>
</dbReference>
<comment type="similarity">
    <text evidence="3">Belongs to the glycosyltransferase 39 family.</text>
</comment>
<evidence type="ECO:0000313" key="14">
    <source>
        <dbReference type="Proteomes" id="UP000277858"/>
    </source>
</evidence>
<evidence type="ECO:0000256" key="2">
    <source>
        <dbReference type="ARBA" id="ARBA00004922"/>
    </source>
</evidence>
<feature type="transmembrane region" description="Helical" evidence="11">
    <location>
        <begin position="454"/>
        <end position="477"/>
    </location>
</feature>
<dbReference type="GO" id="GO:0016020">
    <property type="term" value="C:membrane"/>
    <property type="evidence" value="ECO:0007669"/>
    <property type="project" value="InterPro"/>
</dbReference>
<keyword evidence="8 11" id="KW-0472">Membrane</keyword>